<dbReference type="EMBL" id="QTSX02006505">
    <property type="protein sequence ID" value="KAJ9053600.1"/>
    <property type="molecule type" value="Genomic_DNA"/>
</dbReference>
<evidence type="ECO:0000313" key="2">
    <source>
        <dbReference type="Proteomes" id="UP001165960"/>
    </source>
</evidence>
<keyword evidence="2" id="KW-1185">Reference proteome</keyword>
<name>A0ACC2RU44_9FUNG</name>
<dbReference type="Proteomes" id="UP001165960">
    <property type="component" value="Unassembled WGS sequence"/>
</dbReference>
<sequence>MAWKNEAMEDLSPASKPDETSYPKNRPESTERAPRSWIFLNNYACRELINGSKFIICQVSNCNKSYSSKGSTTTNLARHLKIVHGLSQHSLGAKPSSPAKKVSPKLPVLKSDIPLEYSNELNEKLLDFILSSKLPISILEDKSFQNLAFAIQSVAPNTLQFPSSDSMMSSIVNRYQSLKPAVHALLQQQPSIALSVSFWVSPCRREFMEITAHFIDKNWSQKEVALGLELLQDPSQDNEYAILLLKVIDEYSISRKIFTITTDTQARSLAMVHDLELIAGSRPDFHFTRGANHLPCVGSIVNYAANSTLVGTDIPPQQFEGADASSWNENVELTHGGRVLNKLRLGLVKIKNSAVLMEKYQEFCRNAFQTPLAIEFNIATDWRSTFSLISLLQKTHQFYNALCEQCDDLSPYRIEHGDLEHLEILSKLLEYFERLTAVLSTSRFPSVSRTIPNYDMLLIQIKTIQSLATQPLNSVAKSCGDKLERYLESASSPAFLIATAVDPRLKYEYWDDAGWDKQAQEKAQNVVSTVWSTQFRPDTLQSAEPERATRSCTTLKKSRPSDELARYTTELAVEDGFENGKCALDYWKVWTNTYPNLSEMARYYLALPATCAPTQRLFSKSGMAHLAAPSGMEPAVMKQMALLSSWKDIGLNL</sequence>
<gene>
    <name evidence="1" type="ORF">DSO57_1039606</name>
</gene>
<evidence type="ECO:0000313" key="1">
    <source>
        <dbReference type="EMBL" id="KAJ9053600.1"/>
    </source>
</evidence>
<reference evidence="1" key="1">
    <citation type="submission" date="2022-04" db="EMBL/GenBank/DDBJ databases">
        <title>Genome of the entomopathogenic fungus Entomophthora muscae.</title>
        <authorList>
            <person name="Elya C."/>
            <person name="Lovett B.R."/>
            <person name="Lee E."/>
            <person name="Macias A.M."/>
            <person name="Hajek A.E."/>
            <person name="De Bivort B.L."/>
            <person name="Kasson M.T."/>
            <person name="De Fine Licht H.H."/>
            <person name="Stajich J.E."/>
        </authorList>
    </citation>
    <scope>NUCLEOTIDE SEQUENCE</scope>
    <source>
        <strain evidence="1">Berkeley</strain>
    </source>
</reference>
<proteinExistence type="predicted"/>
<protein>
    <submittedName>
        <fullName evidence="1">Uncharacterized protein</fullName>
    </submittedName>
</protein>
<organism evidence="1 2">
    <name type="scientific">Entomophthora muscae</name>
    <dbReference type="NCBI Taxonomy" id="34485"/>
    <lineage>
        <taxon>Eukaryota</taxon>
        <taxon>Fungi</taxon>
        <taxon>Fungi incertae sedis</taxon>
        <taxon>Zoopagomycota</taxon>
        <taxon>Entomophthoromycotina</taxon>
        <taxon>Entomophthoromycetes</taxon>
        <taxon>Entomophthorales</taxon>
        <taxon>Entomophthoraceae</taxon>
        <taxon>Entomophthora</taxon>
    </lineage>
</organism>
<accession>A0ACC2RU44</accession>
<comment type="caution">
    <text evidence="1">The sequence shown here is derived from an EMBL/GenBank/DDBJ whole genome shotgun (WGS) entry which is preliminary data.</text>
</comment>